<evidence type="ECO:0000313" key="3">
    <source>
        <dbReference type="Proteomes" id="UP000582085"/>
    </source>
</evidence>
<dbReference type="Proteomes" id="UP000582085">
    <property type="component" value="Unassembled WGS sequence"/>
</dbReference>
<proteinExistence type="predicted"/>
<dbReference type="EMBL" id="JACJIO010000019">
    <property type="protein sequence ID" value="MBA9081993.1"/>
    <property type="molecule type" value="Genomic_DNA"/>
</dbReference>
<evidence type="ECO:0000313" key="2">
    <source>
        <dbReference type="EMBL" id="MBA9081993.1"/>
    </source>
</evidence>
<sequence length="74" mass="7923">MTRLQKLRDHVLVLLVTPFAGVIDTAGPLVAVLKWLAGIREVAWKPTPKLVVPSRETTPKRVAAAEVAAGEKAA</sequence>
<protein>
    <recommendedName>
        <fullName evidence="4">Secreted protein</fullName>
    </recommendedName>
</protein>
<gene>
    <name evidence="2" type="ORF">FHR79_002127</name>
</gene>
<evidence type="ECO:0008006" key="4">
    <source>
        <dbReference type="Google" id="ProtNLM"/>
    </source>
</evidence>
<evidence type="ECO:0000256" key="1">
    <source>
        <dbReference type="SAM" id="Phobius"/>
    </source>
</evidence>
<comment type="caution">
    <text evidence="2">The sequence shown here is derived from an EMBL/GenBank/DDBJ whole genome shotgun (WGS) entry which is preliminary data.</text>
</comment>
<keyword evidence="1" id="KW-1133">Transmembrane helix</keyword>
<organism evidence="2 3">
    <name type="scientific">Micrococcus aloeverae</name>
    <dbReference type="NCBI Taxonomy" id="1391911"/>
    <lineage>
        <taxon>Bacteria</taxon>
        <taxon>Bacillati</taxon>
        <taxon>Actinomycetota</taxon>
        <taxon>Actinomycetes</taxon>
        <taxon>Micrococcales</taxon>
        <taxon>Micrococcaceae</taxon>
        <taxon>Micrococcus</taxon>
    </lineage>
</organism>
<keyword evidence="1" id="KW-0472">Membrane</keyword>
<reference evidence="2 3" key="1">
    <citation type="submission" date="2020-08" db="EMBL/GenBank/DDBJ databases">
        <title>The Agave Microbiome: Exploring the role of microbial communities in plant adaptations to desert environments.</title>
        <authorList>
            <person name="Partida-Martinez L.P."/>
        </authorList>
    </citation>
    <scope>NUCLEOTIDE SEQUENCE [LARGE SCALE GENOMIC DNA]</scope>
    <source>
        <strain evidence="2 3">RAT4</strain>
    </source>
</reference>
<name>A0ABR6E155_9MICC</name>
<accession>A0ABR6E155</accession>
<keyword evidence="1" id="KW-0812">Transmembrane</keyword>
<feature type="transmembrane region" description="Helical" evidence="1">
    <location>
        <begin position="12"/>
        <end position="37"/>
    </location>
</feature>
<keyword evidence="3" id="KW-1185">Reference proteome</keyword>
<dbReference type="RefSeq" id="WP_182488761.1">
    <property type="nucleotide sequence ID" value="NZ_JACJIO010000019.1"/>
</dbReference>